<name>A0A6V7PN15_ANACO</name>
<dbReference type="SUPFAM" id="SSF52777">
    <property type="entry name" value="CoA-dependent acyltransferases"/>
    <property type="match status" value="1"/>
</dbReference>
<dbReference type="Gene3D" id="3.30.559.10">
    <property type="entry name" value="Chloramphenicol acetyltransferase-like domain"/>
    <property type="match status" value="2"/>
</dbReference>
<reference evidence="5" key="1">
    <citation type="submission" date="2020-07" db="EMBL/GenBank/DDBJ databases">
        <authorList>
            <person name="Lin J."/>
        </authorList>
    </citation>
    <scope>NUCLEOTIDE SEQUENCE</scope>
</reference>
<evidence type="ECO:0000256" key="3">
    <source>
        <dbReference type="ARBA" id="ARBA00023315"/>
    </source>
</evidence>
<gene>
    <name evidence="5" type="ORF">CB5_LOCUS15441</name>
</gene>
<evidence type="ECO:0000256" key="2">
    <source>
        <dbReference type="ARBA" id="ARBA00022679"/>
    </source>
</evidence>
<dbReference type="EMBL" id="LR862150">
    <property type="protein sequence ID" value="CAD1832230.1"/>
    <property type="molecule type" value="Genomic_DNA"/>
</dbReference>
<dbReference type="AlphaFoldDB" id="A0A6V7PN15"/>
<evidence type="ECO:0000256" key="1">
    <source>
        <dbReference type="ARBA" id="ARBA00009861"/>
    </source>
</evidence>
<dbReference type="InterPro" id="IPR050317">
    <property type="entry name" value="Plant_Fungal_Acyltransferase"/>
</dbReference>
<dbReference type="Pfam" id="PF02458">
    <property type="entry name" value="Transferase"/>
    <property type="match status" value="1"/>
</dbReference>
<proteinExistence type="inferred from homology"/>
<feature type="compositionally biased region" description="Pro residues" evidence="4">
    <location>
        <begin position="220"/>
        <end position="229"/>
    </location>
</feature>
<dbReference type="PANTHER" id="PTHR31642:SF189">
    <property type="entry name" value="ACYLTRANSFERASE GLAUCE"/>
    <property type="match status" value="1"/>
</dbReference>
<keyword evidence="3" id="KW-0012">Acyltransferase</keyword>
<organism evidence="5">
    <name type="scientific">Ananas comosus var. bracteatus</name>
    <name type="common">red pineapple</name>
    <dbReference type="NCBI Taxonomy" id="296719"/>
    <lineage>
        <taxon>Eukaryota</taxon>
        <taxon>Viridiplantae</taxon>
        <taxon>Streptophyta</taxon>
        <taxon>Embryophyta</taxon>
        <taxon>Tracheophyta</taxon>
        <taxon>Spermatophyta</taxon>
        <taxon>Magnoliopsida</taxon>
        <taxon>Liliopsida</taxon>
        <taxon>Poales</taxon>
        <taxon>Bromeliaceae</taxon>
        <taxon>Bromelioideae</taxon>
        <taxon>Ananas</taxon>
    </lineage>
</organism>
<comment type="similarity">
    <text evidence="1">Belongs to the plant acyltransferase family.</text>
</comment>
<keyword evidence="2" id="KW-0808">Transferase</keyword>
<sequence length="467" mass="51272">MTLQVPCTILFLYVEELYLVTLLRSTTIHPKERKERRLMFLSNIDKVLNFEVETVDFFVANSEFPPEAVVEKLRSALEEALTQYDFLAGRLCSDQKENGRLAIDCNAAGLELIAAASELNLKEIGDLEYPNPAFGQLVPRTGRPENEEIKRGVGEQPLIAFQVTSFKCGGFAVGITNNHITFDGISFLAFLRNLAALAASLPLPSPPFTDRRLLSARSPPSSPSPPELLPFPTTTTATATTTTTLFSSPSSHRLSFYLFRLRPAHIATLKSKAAAAAAAATSFSVVAAHLWRCKALSATSSAACKEEDEEYTLGYAVDVRGRLVPPLPSAYAGNAVVGARASAPRRELGEEGSAAFARLVGRVRGAAERVTDSYARSAVDWGELHEGAPRADVFISSWWRLGFGDVEYPWGRPLYTCPVVGRKGTLYCCFLFWAEWKRASTCSSRSPRGRRQIPEPLLRLLSRGYIN</sequence>
<evidence type="ECO:0000313" key="5">
    <source>
        <dbReference type="EMBL" id="CAD1832230.1"/>
    </source>
</evidence>
<dbReference type="GO" id="GO:0016747">
    <property type="term" value="F:acyltransferase activity, transferring groups other than amino-acyl groups"/>
    <property type="evidence" value="ECO:0007669"/>
    <property type="project" value="TreeGrafter"/>
</dbReference>
<accession>A0A6V7PN15</accession>
<feature type="region of interest" description="Disordered" evidence="4">
    <location>
        <begin position="212"/>
        <end position="234"/>
    </location>
</feature>
<protein>
    <recommendedName>
        <fullName evidence="6">Omega-hydroxypalmitate O-feruloyl transferase</fullName>
    </recommendedName>
</protein>
<dbReference type="PANTHER" id="PTHR31642">
    <property type="entry name" value="TRICHOTHECENE 3-O-ACETYLTRANSFERASE"/>
    <property type="match status" value="1"/>
</dbReference>
<evidence type="ECO:0008006" key="6">
    <source>
        <dbReference type="Google" id="ProtNLM"/>
    </source>
</evidence>
<dbReference type="InterPro" id="IPR023213">
    <property type="entry name" value="CAT-like_dom_sf"/>
</dbReference>
<evidence type="ECO:0000256" key="4">
    <source>
        <dbReference type="SAM" id="MobiDB-lite"/>
    </source>
</evidence>